<dbReference type="InterPro" id="IPR021295">
    <property type="entry name" value="DUF2867"/>
</dbReference>
<name>A0A923KLX3_9FLAO</name>
<reference evidence="1" key="1">
    <citation type="submission" date="2020-08" db="EMBL/GenBank/DDBJ databases">
        <title>Hyunsoonleella sp. strain SJ7 genome sequencing and assembly.</title>
        <authorList>
            <person name="Kim I."/>
        </authorList>
    </citation>
    <scope>NUCLEOTIDE SEQUENCE</scope>
    <source>
        <strain evidence="1">SJ7</strain>
    </source>
</reference>
<organism evidence="1 2">
    <name type="scientific">Hyunsoonleella aquatilis</name>
    <dbReference type="NCBI Taxonomy" id="2762758"/>
    <lineage>
        <taxon>Bacteria</taxon>
        <taxon>Pseudomonadati</taxon>
        <taxon>Bacteroidota</taxon>
        <taxon>Flavobacteriia</taxon>
        <taxon>Flavobacteriales</taxon>
        <taxon>Flavobacteriaceae</taxon>
    </lineage>
</organism>
<evidence type="ECO:0000313" key="1">
    <source>
        <dbReference type="EMBL" id="MBC3758405.1"/>
    </source>
</evidence>
<protein>
    <submittedName>
        <fullName evidence="1">DUF2867 domain-containing protein</fullName>
    </submittedName>
</protein>
<sequence>MMVIKTEHCPDTAGIKQSFSQIDFTDTFSTTNHTDSLDTIAHLIFGSMPKWVEFLMGLRNAIVKVFGLKTEMDKNFSPNFKPGEKMGFIKIISVEDNEIMLGADDKHLDFRVSVFNSEENQNNIKVTTLVKYNNLFGKIYMAIIRPFHVIIVKQMVKRAYKQ</sequence>
<keyword evidence="2" id="KW-1185">Reference proteome</keyword>
<comment type="caution">
    <text evidence="1">The sequence shown here is derived from an EMBL/GenBank/DDBJ whole genome shotgun (WGS) entry which is preliminary data.</text>
</comment>
<proteinExistence type="predicted"/>
<accession>A0A923KLX3</accession>
<dbReference type="Pfam" id="PF11066">
    <property type="entry name" value="DUF2867"/>
    <property type="match status" value="1"/>
</dbReference>
<gene>
    <name evidence="1" type="ORF">H7U19_08325</name>
</gene>
<dbReference type="AlphaFoldDB" id="A0A923KLX3"/>
<dbReference type="Proteomes" id="UP000656244">
    <property type="component" value="Unassembled WGS sequence"/>
</dbReference>
<evidence type="ECO:0000313" key="2">
    <source>
        <dbReference type="Proteomes" id="UP000656244"/>
    </source>
</evidence>
<dbReference type="EMBL" id="JACNMF010000002">
    <property type="protein sequence ID" value="MBC3758405.1"/>
    <property type="molecule type" value="Genomic_DNA"/>
</dbReference>